<dbReference type="RefSeq" id="WP_260993112.1">
    <property type="nucleotide sequence ID" value="NZ_JAODWD010000003.1"/>
</dbReference>
<evidence type="ECO:0000256" key="4">
    <source>
        <dbReference type="ARBA" id="ARBA00022989"/>
    </source>
</evidence>
<comment type="activity regulation">
    <text evidence="10">Na(+) is not transported, but it plays an essential structural role and its presence is essential for fluoride channel function.</text>
</comment>
<feature type="transmembrane region" description="Helical" evidence="10">
    <location>
        <begin position="6"/>
        <end position="23"/>
    </location>
</feature>
<proteinExistence type="inferred from homology"/>
<dbReference type="EMBL" id="JAODWD010000003">
    <property type="protein sequence ID" value="MCT7659033.1"/>
    <property type="molecule type" value="Genomic_DNA"/>
</dbReference>
<organism evidence="11 12">
    <name type="scientific">Mycobacterium deserti</name>
    <dbReference type="NCBI Taxonomy" id="2978347"/>
    <lineage>
        <taxon>Bacteria</taxon>
        <taxon>Bacillati</taxon>
        <taxon>Actinomycetota</taxon>
        <taxon>Actinomycetes</taxon>
        <taxon>Mycobacteriales</taxon>
        <taxon>Mycobacteriaceae</taxon>
        <taxon>Mycobacterium</taxon>
    </lineage>
</organism>
<dbReference type="PANTHER" id="PTHR28259">
    <property type="entry name" value="FLUORIDE EXPORT PROTEIN 1-RELATED"/>
    <property type="match status" value="1"/>
</dbReference>
<feature type="binding site" evidence="10">
    <location>
        <position position="75"/>
    </location>
    <ligand>
        <name>Na(+)</name>
        <dbReference type="ChEBI" id="CHEBI:29101"/>
        <note>structural</note>
    </ligand>
</feature>
<keyword evidence="10" id="KW-0479">Metal-binding</keyword>
<keyword evidence="2 10" id="KW-1003">Cell membrane</keyword>
<comment type="similarity">
    <text evidence="7 10">Belongs to the fluoride channel Fluc/FEX (TC 1.A.43) family.</text>
</comment>
<name>A0ABT2M9T8_9MYCO</name>
<dbReference type="Proteomes" id="UP001206639">
    <property type="component" value="Unassembled WGS sequence"/>
</dbReference>
<sequence>MSVAVWAGIAVLGGLGAVLRFLIDRAISHRMAGAFPSGIFVVNITGALLLGLLHGLAPNSTTALLIGVALLGSYTTFSTWMLQTLELREGRRKGLAIANIVASLALGLLAVWAGQSLAHLAG</sequence>
<feature type="transmembrane region" description="Helical" evidence="10">
    <location>
        <begin position="35"/>
        <end position="57"/>
    </location>
</feature>
<evidence type="ECO:0000313" key="12">
    <source>
        <dbReference type="Proteomes" id="UP001206639"/>
    </source>
</evidence>
<accession>A0ABT2M9T8</accession>
<feature type="transmembrane region" description="Helical" evidence="10">
    <location>
        <begin position="63"/>
        <end position="82"/>
    </location>
</feature>
<dbReference type="Pfam" id="PF02537">
    <property type="entry name" value="CRCB"/>
    <property type="match status" value="1"/>
</dbReference>
<dbReference type="NCBIfam" id="NF010824">
    <property type="entry name" value="PRK14228.1"/>
    <property type="match status" value="1"/>
</dbReference>
<evidence type="ECO:0000256" key="3">
    <source>
        <dbReference type="ARBA" id="ARBA00022692"/>
    </source>
</evidence>
<feature type="transmembrane region" description="Helical" evidence="10">
    <location>
        <begin position="94"/>
        <end position="113"/>
    </location>
</feature>
<comment type="subcellular location">
    <subcellularLocation>
        <location evidence="1 10">Cell membrane</location>
        <topology evidence="1 10">Multi-pass membrane protein</topology>
    </subcellularLocation>
</comment>
<dbReference type="HAMAP" id="MF_00454">
    <property type="entry name" value="FluC"/>
    <property type="match status" value="1"/>
</dbReference>
<keyword evidence="10" id="KW-0813">Transport</keyword>
<evidence type="ECO:0000256" key="5">
    <source>
        <dbReference type="ARBA" id="ARBA00023136"/>
    </source>
</evidence>
<dbReference type="PANTHER" id="PTHR28259:SF1">
    <property type="entry name" value="FLUORIDE EXPORT PROTEIN 1-RELATED"/>
    <property type="match status" value="1"/>
</dbReference>
<dbReference type="InterPro" id="IPR003691">
    <property type="entry name" value="FluC"/>
</dbReference>
<comment type="catalytic activity">
    <reaction evidence="8">
        <text>fluoride(in) = fluoride(out)</text>
        <dbReference type="Rhea" id="RHEA:76159"/>
        <dbReference type="ChEBI" id="CHEBI:17051"/>
    </reaction>
    <physiologicalReaction direction="left-to-right" evidence="8">
        <dbReference type="Rhea" id="RHEA:76160"/>
    </physiologicalReaction>
</comment>
<keyword evidence="6 10" id="KW-0407">Ion channel</keyword>
<comment type="function">
    <text evidence="9 10">Fluoride-specific ion channel. Important for reducing fluoride concentration in the cell, thus reducing its toxicity.</text>
</comment>
<evidence type="ECO:0000256" key="2">
    <source>
        <dbReference type="ARBA" id="ARBA00022475"/>
    </source>
</evidence>
<protein>
    <recommendedName>
        <fullName evidence="10">Fluoride-specific ion channel FluC</fullName>
    </recommendedName>
</protein>
<keyword evidence="3 10" id="KW-0812">Transmembrane</keyword>
<keyword evidence="10" id="KW-0406">Ion transport</keyword>
<evidence type="ECO:0000256" key="10">
    <source>
        <dbReference type="HAMAP-Rule" id="MF_00454"/>
    </source>
</evidence>
<feature type="binding site" evidence="10">
    <location>
        <position position="72"/>
    </location>
    <ligand>
        <name>Na(+)</name>
        <dbReference type="ChEBI" id="CHEBI:29101"/>
        <note>structural</note>
    </ligand>
</feature>
<keyword evidence="5 10" id="KW-0472">Membrane</keyword>
<evidence type="ECO:0000313" key="11">
    <source>
        <dbReference type="EMBL" id="MCT7659033.1"/>
    </source>
</evidence>
<reference evidence="12" key="1">
    <citation type="submission" date="2023-07" db="EMBL/GenBank/DDBJ databases">
        <authorList>
            <person name="Deng Y."/>
            <person name="Zhang Y.-Q."/>
        </authorList>
    </citation>
    <scope>NUCLEOTIDE SEQUENCE [LARGE SCALE GENOMIC DNA]</scope>
    <source>
        <strain evidence="12">CPCC 205710</strain>
    </source>
</reference>
<comment type="caution">
    <text evidence="11">The sequence shown here is derived from an EMBL/GenBank/DDBJ whole genome shotgun (WGS) entry which is preliminary data.</text>
</comment>
<evidence type="ECO:0000256" key="1">
    <source>
        <dbReference type="ARBA" id="ARBA00004651"/>
    </source>
</evidence>
<keyword evidence="10" id="KW-0915">Sodium</keyword>
<evidence type="ECO:0000256" key="7">
    <source>
        <dbReference type="ARBA" id="ARBA00035120"/>
    </source>
</evidence>
<gene>
    <name evidence="10 11" type="primary">crcB</name>
    <name evidence="10" type="synonym">fluC</name>
    <name evidence="11" type="ORF">N4S67_11430</name>
</gene>
<evidence type="ECO:0000256" key="6">
    <source>
        <dbReference type="ARBA" id="ARBA00023303"/>
    </source>
</evidence>
<keyword evidence="4 10" id="KW-1133">Transmembrane helix</keyword>
<evidence type="ECO:0000256" key="8">
    <source>
        <dbReference type="ARBA" id="ARBA00035585"/>
    </source>
</evidence>
<evidence type="ECO:0000256" key="9">
    <source>
        <dbReference type="ARBA" id="ARBA00049940"/>
    </source>
</evidence>
<keyword evidence="12" id="KW-1185">Reference proteome</keyword>